<evidence type="ECO:0000313" key="5">
    <source>
        <dbReference type="Proteomes" id="UP000003656"/>
    </source>
</evidence>
<dbReference type="STRING" id="561180.BIFGAL_03450"/>
<evidence type="ECO:0000256" key="2">
    <source>
        <dbReference type="ARBA" id="ARBA00022448"/>
    </source>
</evidence>
<dbReference type="AlphaFoldDB" id="D1NUC7"/>
<reference evidence="4 5" key="1">
    <citation type="submission" date="2009-11" db="EMBL/GenBank/DDBJ databases">
        <authorList>
            <person name="Weinstock G."/>
            <person name="Sodergren E."/>
            <person name="Clifton S."/>
            <person name="Fulton L."/>
            <person name="Fulton B."/>
            <person name="Courtney L."/>
            <person name="Fronick C."/>
            <person name="Harrison M."/>
            <person name="Strong C."/>
            <person name="Farmer C."/>
            <person name="Delahaunty K."/>
            <person name="Markovic C."/>
            <person name="Hall O."/>
            <person name="Minx P."/>
            <person name="Tomlinson C."/>
            <person name="Mitreva M."/>
            <person name="Nelson J."/>
            <person name="Hou S."/>
            <person name="Wollam A."/>
            <person name="Pepin K.H."/>
            <person name="Johnson M."/>
            <person name="Bhonagiri V."/>
            <person name="Nash W.E."/>
            <person name="Warren W."/>
            <person name="Chinwalla A."/>
            <person name="Mardis E.R."/>
            <person name="Wilson R.K."/>
        </authorList>
    </citation>
    <scope>NUCLEOTIDE SEQUENCE [LARGE SCALE GENOMIC DNA]</scope>
    <source>
        <strain evidence="4 5">DSM 20093</strain>
    </source>
</reference>
<protein>
    <recommendedName>
        <fullName evidence="6">Permease</fullName>
    </recommendedName>
</protein>
<evidence type="ECO:0000313" key="4">
    <source>
        <dbReference type="EMBL" id="EFA23331.1"/>
    </source>
</evidence>
<dbReference type="eggNOG" id="COG0679">
    <property type="taxonomic scope" value="Bacteria"/>
</dbReference>
<gene>
    <name evidence="4" type="ORF">BIFGAL_03450</name>
</gene>
<dbReference type="InterPro" id="IPR038770">
    <property type="entry name" value="Na+/solute_symporter_sf"/>
</dbReference>
<feature type="transmembrane region" description="Helical" evidence="3">
    <location>
        <begin position="27"/>
        <end position="50"/>
    </location>
</feature>
<accession>D1NUC7</accession>
<dbReference type="Gene3D" id="1.20.1530.20">
    <property type="match status" value="1"/>
</dbReference>
<keyword evidence="2" id="KW-0813">Transport</keyword>
<dbReference type="PANTHER" id="PTHR36838">
    <property type="entry name" value="AUXIN EFFLUX CARRIER FAMILY PROTEIN"/>
    <property type="match status" value="1"/>
</dbReference>
<name>D1NUC7_9BIFI</name>
<comment type="subcellular location">
    <subcellularLocation>
        <location evidence="1">Endomembrane system</location>
        <topology evidence="1">Multi-pass membrane protein</topology>
    </subcellularLocation>
</comment>
<organism evidence="4 5">
    <name type="scientific">Bifidobacterium gallicum DSM 20093 = LMG 11596</name>
    <dbReference type="NCBI Taxonomy" id="561180"/>
    <lineage>
        <taxon>Bacteria</taxon>
        <taxon>Bacillati</taxon>
        <taxon>Actinomycetota</taxon>
        <taxon>Actinomycetes</taxon>
        <taxon>Bifidobacteriales</taxon>
        <taxon>Bifidobacteriaceae</taxon>
        <taxon>Bifidobacterium</taxon>
    </lineage>
</organism>
<dbReference type="PANTHER" id="PTHR36838:SF3">
    <property type="entry name" value="TRANSPORTER AUXIN EFFLUX CARRIER EC FAMILY"/>
    <property type="match status" value="1"/>
</dbReference>
<keyword evidence="3" id="KW-1133">Transmembrane helix</keyword>
<proteinExistence type="predicted"/>
<evidence type="ECO:0008006" key="6">
    <source>
        <dbReference type="Google" id="ProtNLM"/>
    </source>
</evidence>
<dbReference type="GO" id="GO:0012505">
    <property type="term" value="C:endomembrane system"/>
    <property type="evidence" value="ECO:0007669"/>
    <property type="project" value="UniProtKB-SubCell"/>
</dbReference>
<keyword evidence="3" id="KW-0812">Transmembrane</keyword>
<feature type="transmembrane region" description="Helical" evidence="3">
    <location>
        <begin position="56"/>
        <end position="81"/>
    </location>
</feature>
<feature type="transmembrane region" description="Helical" evidence="3">
    <location>
        <begin position="152"/>
        <end position="173"/>
    </location>
</feature>
<feature type="transmembrane region" description="Helical" evidence="3">
    <location>
        <begin position="121"/>
        <end position="140"/>
    </location>
</feature>
<keyword evidence="3" id="KW-0472">Membrane</keyword>
<evidence type="ECO:0000256" key="1">
    <source>
        <dbReference type="ARBA" id="ARBA00004127"/>
    </source>
</evidence>
<evidence type="ECO:0000256" key="3">
    <source>
        <dbReference type="SAM" id="Phobius"/>
    </source>
</evidence>
<comment type="caution">
    <text evidence="4">The sequence shown here is derived from an EMBL/GenBank/DDBJ whole genome shotgun (WGS) entry which is preliminary data.</text>
</comment>
<dbReference type="Proteomes" id="UP000003656">
    <property type="component" value="Unassembled WGS sequence"/>
</dbReference>
<feature type="transmembrane region" description="Helical" evidence="3">
    <location>
        <begin position="93"/>
        <end position="115"/>
    </location>
</feature>
<dbReference type="EMBL" id="ABXB03000002">
    <property type="protein sequence ID" value="EFA23331.1"/>
    <property type="molecule type" value="Genomic_DNA"/>
</dbReference>
<sequence length="182" mass="20004">MAAPTLPYVKPQDADARRLARRAVARTVIRGFVTSVPFMTYIVMIALMIIDWDLPGWVAMVTQPLANANAFCAMLMVGMLMDVPESRSDVKQVLQVIAWRLPFSVLFALALWVFLPFDAMVREAVALCCLAPIPVFSTLFTDRVLGSAKLAGFSLAVSAIISLFLMISAHHLLPLLPAVTVW</sequence>